<evidence type="ECO:0000313" key="2">
    <source>
        <dbReference type="Proteomes" id="UP000037696"/>
    </source>
</evidence>
<sequence length="113" mass="12946">MVQTHTKPMVGSRTMTKHAVVRLYLVTYLDINLSSPLKSPLHARKGIEVFVQRFYSVIAVLPAFVDDILAEQVICRWEMLWLRPAIVFKIVIVEDPPCCDRINDTAEAEYINS</sequence>
<accession>A0A0M8NZD9</accession>
<reference evidence="1 2" key="1">
    <citation type="submission" date="2015-08" db="EMBL/GenBank/DDBJ databases">
        <title>Genome sequencing of Penicillium nordicum.</title>
        <authorList>
            <person name="Nguyen H.D."/>
            <person name="Seifert K.A."/>
        </authorList>
    </citation>
    <scope>NUCLEOTIDE SEQUENCE [LARGE SCALE GENOMIC DNA]</scope>
    <source>
        <strain evidence="1 2">DAOMC 185683</strain>
    </source>
</reference>
<keyword evidence="2" id="KW-1185">Reference proteome</keyword>
<dbReference type="AlphaFoldDB" id="A0A0M8NZD9"/>
<proteinExistence type="predicted"/>
<protein>
    <submittedName>
        <fullName evidence="1">Uncharacterized protein</fullName>
    </submittedName>
</protein>
<comment type="caution">
    <text evidence="1">The sequence shown here is derived from an EMBL/GenBank/DDBJ whole genome shotgun (WGS) entry which is preliminary data.</text>
</comment>
<name>A0A0M8NZD9_9EURO</name>
<gene>
    <name evidence="1" type="ORF">ACN38_g11056</name>
</gene>
<evidence type="ECO:0000313" key="1">
    <source>
        <dbReference type="EMBL" id="KOS38114.1"/>
    </source>
</evidence>
<organism evidence="1 2">
    <name type="scientific">Penicillium nordicum</name>
    <dbReference type="NCBI Taxonomy" id="229535"/>
    <lineage>
        <taxon>Eukaryota</taxon>
        <taxon>Fungi</taxon>
        <taxon>Dikarya</taxon>
        <taxon>Ascomycota</taxon>
        <taxon>Pezizomycotina</taxon>
        <taxon>Eurotiomycetes</taxon>
        <taxon>Eurotiomycetidae</taxon>
        <taxon>Eurotiales</taxon>
        <taxon>Aspergillaceae</taxon>
        <taxon>Penicillium</taxon>
    </lineage>
</organism>
<dbReference type="EMBL" id="LHQQ01000270">
    <property type="protein sequence ID" value="KOS38114.1"/>
    <property type="molecule type" value="Genomic_DNA"/>
</dbReference>
<dbReference type="Proteomes" id="UP000037696">
    <property type="component" value="Unassembled WGS sequence"/>
</dbReference>